<feature type="domain" description="C2H2-type" evidence="11">
    <location>
        <begin position="284"/>
        <end position="311"/>
    </location>
</feature>
<protein>
    <submittedName>
        <fullName evidence="12">Putative regulation of transcription</fullName>
    </submittedName>
</protein>
<feature type="domain" description="C2H2-type" evidence="11">
    <location>
        <begin position="228"/>
        <end position="256"/>
    </location>
</feature>
<feature type="domain" description="C2H2-type" evidence="11">
    <location>
        <begin position="411"/>
        <end position="437"/>
    </location>
</feature>
<dbReference type="Pfam" id="PF00096">
    <property type="entry name" value="zf-C2H2"/>
    <property type="match status" value="8"/>
</dbReference>
<organism evidence="12">
    <name type="scientific">Amblyomma aureolatum</name>
    <dbReference type="NCBI Taxonomy" id="187763"/>
    <lineage>
        <taxon>Eukaryota</taxon>
        <taxon>Metazoa</taxon>
        <taxon>Ecdysozoa</taxon>
        <taxon>Arthropoda</taxon>
        <taxon>Chelicerata</taxon>
        <taxon>Arachnida</taxon>
        <taxon>Acari</taxon>
        <taxon>Parasitiformes</taxon>
        <taxon>Ixodida</taxon>
        <taxon>Ixodoidea</taxon>
        <taxon>Ixodidae</taxon>
        <taxon>Amblyomminae</taxon>
        <taxon>Amblyomma</taxon>
    </lineage>
</organism>
<evidence type="ECO:0000259" key="11">
    <source>
        <dbReference type="PROSITE" id="PS50157"/>
    </source>
</evidence>
<dbReference type="GO" id="GO:0005634">
    <property type="term" value="C:nucleus"/>
    <property type="evidence" value="ECO:0007669"/>
    <property type="project" value="UniProtKB-SubCell"/>
</dbReference>
<evidence type="ECO:0000313" key="12">
    <source>
        <dbReference type="EMBL" id="JAT97450.1"/>
    </source>
</evidence>
<feature type="domain" description="C2H2-type" evidence="11">
    <location>
        <begin position="100"/>
        <end position="128"/>
    </location>
</feature>
<dbReference type="SUPFAM" id="SSF57667">
    <property type="entry name" value="beta-beta-alpha zinc fingers"/>
    <property type="match status" value="6"/>
</dbReference>
<feature type="domain" description="C2H2-type" evidence="11">
    <location>
        <begin position="30"/>
        <end position="58"/>
    </location>
</feature>
<dbReference type="Pfam" id="PF12874">
    <property type="entry name" value="zf-met"/>
    <property type="match status" value="1"/>
</dbReference>
<reference evidence="12" key="1">
    <citation type="journal article" date="2017" name="Front. Cell. Infect. Microbiol.">
        <title>The Distinct Transcriptional Response of the Midgut of Amblyomma sculptum and Amblyomma aureolatum Ticks to Rickettsia rickettsii Correlates to Their Differences in Susceptibility to Infection.</title>
        <authorList>
            <person name="Martins L.A."/>
            <person name="Galletti M.F.B.M."/>
            <person name="Ribeiro J.M."/>
            <person name="Fujita A."/>
            <person name="Costa F.B."/>
            <person name="Labruna M.B."/>
            <person name="Daffre S."/>
            <person name="Fogaca A.C."/>
        </authorList>
    </citation>
    <scope>NUCLEOTIDE SEQUENCE</scope>
</reference>
<comment type="subcellular location">
    <subcellularLocation>
        <location evidence="1">Nucleus</location>
    </subcellularLocation>
</comment>
<dbReference type="InterPro" id="IPR050636">
    <property type="entry name" value="C2H2-ZF_domain-containing"/>
</dbReference>
<keyword evidence="5 10" id="KW-0863">Zinc-finger</keyword>
<dbReference type="PROSITE" id="PS50157">
    <property type="entry name" value="ZINC_FINGER_C2H2_2"/>
    <property type="match status" value="12"/>
</dbReference>
<keyword evidence="4" id="KW-0677">Repeat</keyword>
<evidence type="ECO:0000256" key="4">
    <source>
        <dbReference type="ARBA" id="ARBA00022737"/>
    </source>
</evidence>
<dbReference type="InterPro" id="IPR036236">
    <property type="entry name" value="Znf_C2H2_sf"/>
</dbReference>
<keyword evidence="6" id="KW-0862">Zinc</keyword>
<feature type="domain" description="C2H2-type" evidence="11">
    <location>
        <begin position="130"/>
        <end position="158"/>
    </location>
</feature>
<feature type="domain" description="C2H2-type" evidence="11">
    <location>
        <begin position="159"/>
        <end position="187"/>
    </location>
</feature>
<dbReference type="PANTHER" id="PTHR47772:SF15">
    <property type="entry name" value="REDUCED EXPRESSION 2-RELATED"/>
    <property type="match status" value="1"/>
</dbReference>
<evidence type="ECO:0000256" key="7">
    <source>
        <dbReference type="ARBA" id="ARBA00023015"/>
    </source>
</evidence>
<evidence type="ECO:0000256" key="1">
    <source>
        <dbReference type="ARBA" id="ARBA00004123"/>
    </source>
</evidence>
<evidence type="ECO:0000256" key="10">
    <source>
        <dbReference type="PROSITE-ProRule" id="PRU00042"/>
    </source>
</evidence>
<feature type="domain" description="C2H2-type" evidence="11">
    <location>
        <begin position="256"/>
        <end position="278"/>
    </location>
</feature>
<dbReference type="EMBL" id="GFAC01001738">
    <property type="protein sequence ID" value="JAT97450.1"/>
    <property type="molecule type" value="mRNA"/>
</dbReference>
<dbReference type="InterPro" id="IPR013087">
    <property type="entry name" value="Znf_C2H2_type"/>
</dbReference>
<feature type="domain" description="C2H2-type" evidence="11">
    <location>
        <begin position="312"/>
        <end position="340"/>
    </location>
</feature>
<feature type="domain" description="C2H2-type" evidence="11">
    <location>
        <begin position="383"/>
        <end position="410"/>
    </location>
</feature>
<dbReference type="FunFam" id="3.30.160.60:FF:000202">
    <property type="entry name" value="Zinc finger protein 574"/>
    <property type="match status" value="1"/>
</dbReference>
<evidence type="ECO:0000256" key="3">
    <source>
        <dbReference type="ARBA" id="ARBA00022723"/>
    </source>
</evidence>
<feature type="domain" description="C2H2-type" evidence="11">
    <location>
        <begin position="354"/>
        <end position="382"/>
    </location>
</feature>
<dbReference type="Gene3D" id="3.30.160.60">
    <property type="entry name" value="Classic Zinc Finger"/>
    <property type="match status" value="9"/>
</dbReference>
<dbReference type="PROSITE" id="PS00028">
    <property type="entry name" value="ZINC_FINGER_C2H2_1"/>
    <property type="match status" value="11"/>
</dbReference>
<feature type="non-terminal residue" evidence="12">
    <location>
        <position position="437"/>
    </location>
</feature>
<name>A0A1E1XDY8_9ACAR</name>
<dbReference type="GO" id="GO:0032502">
    <property type="term" value="P:developmental process"/>
    <property type="evidence" value="ECO:0007669"/>
    <property type="project" value="UniProtKB-ARBA"/>
</dbReference>
<dbReference type="SMART" id="SM00355">
    <property type="entry name" value="ZnF_C2H2"/>
    <property type="match status" value="14"/>
</dbReference>
<proteinExistence type="evidence at transcript level"/>
<sequence length="437" mass="50834">FICSRCSFVTDTYAKLCDHVAEKHPNVPVQRCDECHKPFLHSAMLQHHHATVHSKPNEVAQGNKKKAAIRLYPCTFCDRVFKSHNGIRAHTNIHKNFRPYECQKCGASLSSLINLQAHMVSIHGNPGDNAKCPHCPKVFKLTRSLKIHIRAIHSQKTRKQCTLCGKLLATERKLQLHMALTHFGDAVNCQDSAFSLLRPQKCEQCDFKSFSYARLARHRVSHTGIYKHQCPECGKYFVVRDQMTRHIQIVHRKMRFTCPHCPRVFYSEKLFQHHLDAHRLGQGFPCTLCNNFFETKAAFDHHSQIHDEQLPFQCHLCKKRFKYPQGLSIHRRYHHSRDDRNLRHCNIGDHTWRYSCELCHVRFKYQSSLAAHRLNRHAEVERLTCTYCSRSFKSQGVLALHIRSHTGEKPHVCPHCSKAFSIPSNLKNHIITQHTKE</sequence>
<dbReference type="AlphaFoldDB" id="A0A1E1XDY8"/>
<keyword evidence="9" id="KW-0539">Nucleus</keyword>
<keyword evidence="3" id="KW-0479">Metal-binding</keyword>
<feature type="non-terminal residue" evidence="12">
    <location>
        <position position="1"/>
    </location>
</feature>
<evidence type="ECO:0000256" key="6">
    <source>
        <dbReference type="ARBA" id="ARBA00022833"/>
    </source>
</evidence>
<keyword evidence="7" id="KW-0805">Transcription regulation</keyword>
<evidence type="ECO:0000256" key="9">
    <source>
        <dbReference type="ARBA" id="ARBA00023242"/>
    </source>
</evidence>
<evidence type="ECO:0000256" key="5">
    <source>
        <dbReference type="ARBA" id="ARBA00022771"/>
    </source>
</evidence>
<evidence type="ECO:0000256" key="2">
    <source>
        <dbReference type="ARBA" id="ARBA00006991"/>
    </source>
</evidence>
<evidence type="ECO:0000256" key="8">
    <source>
        <dbReference type="ARBA" id="ARBA00023163"/>
    </source>
</evidence>
<dbReference type="GO" id="GO:0008270">
    <property type="term" value="F:zinc ion binding"/>
    <property type="evidence" value="ECO:0007669"/>
    <property type="project" value="UniProtKB-KW"/>
</dbReference>
<feature type="domain" description="C2H2-type" evidence="11">
    <location>
        <begin position="72"/>
        <end position="99"/>
    </location>
</feature>
<dbReference type="PANTHER" id="PTHR47772">
    <property type="entry name" value="ZINC FINGER PROTEIN 200"/>
    <property type="match status" value="1"/>
</dbReference>
<comment type="similarity">
    <text evidence="2">Belongs to the krueppel C2H2-type zinc-finger protein family.</text>
</comment>
<keyword evidence="8" id="KW-0804">Transcription</keyword>
<accession>A0A1E1XDY8</accession>